<reference evidence="2 3" key="1">
    <citation type="journal article" date="2012" name="Eukaryot. Cell">
        <title>Genome sequence of the Trichosporon asahii environmental strain CBS 8904.</title>
        <authorList>
            <person name="Yang R.Y."/>
            <person name="Li H.T."/>
            <person name="Zhu H."/>
            <person name="Zhou G.P."/>
            <person name="Wang M."/>
            <person name="Wang L."/>
        </authorList>
    </citation>
    <scope>NUCLEOTIDE SEQUENCE [LARGE SCALE GENOMIC DNA]</scope>
    <source>
        <strain evidence="2 3">CBS 8904</strain>
    </source>
</reference>
<name>K1VT07_TRIAC</name>
<dbReference type="AlphaFoldDB" id="K1VT07"/>
<proteinExistence type="predicted"/>
<gene>
    <name evidence="2" type="ORF">A1Q2_02932</name>
</gene>
<sequence>MHTSAIERRAVIRRDMERQSGSGRRRRYFAERSRDMLVNGRAPLSSGQDDGINHIQRQQGHRAVSISRGARKVSELDQAVSYAVWHPRKISGGPSLALERRTPRDELEMERSERH</sequence>
<feature type="compositionally biased region" description="Basic and acidic residues" evidence="1">
    <location>
        <begin position="98"/>
        <end position="115"/>
    </location>
</feature>
<feature type="region of interest" description="Disordered" evidence="1">
    <location>
        <begin position="89"/>
        <end position="115"/>
    </location>
</feature>
<organism evidence="2 3">
    <name type="scientific">Trichosporon asahii var. asahii (strain CBS 8904)</name>
    <name type="common">Yeast</name>
    <dbReference type="NCBI Taxonomy" id="1220162"/>
    <lineage>
        <taxon>Eukaryota</taxon>
        <taxon>Fungi</taxon>
        <taxon>Dikarya</taxon>
        <taxon>Basidiomycota</taxon>
        <taxon>Agaricomycotina</taxon>
        <taxon>Tremellomycetes</taxon>
        <taxon>Trichosporonales</taxon>
        <taxon>Trichosporonaceae</taxon>
        <taxon>Trichosporon</taxon>
    </lineage>
</organism>
<comment type="caution">
    <text evidence="2">The sequence shown here is derived from an EMBL/GenBank/DDBJ whole genome shotgun (WGS) entry which is preliminary data.</text>
</comment>
<dbReference type="HOGENOM" id="CLU_2110655_0_0_1"/>
<feature type="region of interest" description="Disordered" evidence="1">
    <location>
        <begin position="1"/>
        <end position="27"/>
    </location>
</feature>
<feature type="compositionally biased region" description="Basic and acidic residues" evidence="1">
    <location>
        <begin position="1"/>
        <end position="18"/>
    </location>
</feature>
<evidence type="ECO:0000256" key="1">
    <source>
        <dbReference type="SAM" id="MobiDB-lite"/>
    </source>
</evidence>
<dbReference type="Proteomes" id="UP000006757">
    <property type="component" value="Unassembled WGS sequence"/>
</dbReference>
<protein>
    <submittedName>
        <fullName evidence="2">Uncharacterized protein</fullName>
    </submittedName>
</protein>
<keyword evidence="3" id="KW-1185">Reference proteome</keyword>
<dbReference type="InParanoid" id="K1VT07"/>
<accession>K1VT07</accession>
<evidence type="ECO:0000313" key="2">
    <source>
        <dbReference type="EMBL" id="EKD02702.1"/>
    </source>
</evidence>
<feature type="region of interest" description="Disordered" evidence="1">
    <location>
        <begin position="40"/>
        <end position="69"/>
    </location>
</feature>
<evidence type="ECO:0000313" key="3">
    <source>
        <dbReference type="Proteomes" id="UP000006757"/>
    </source>
</evidence>
<dbReference type="EMBL" id="AMBO01000277">
    <property type="protein sequence ID" value="EKD02702.1"/>
    <property type="molecule type" value="Genomic_DNA"/>
</dbReference>